<reference evidence="3" key="1">
    <citation type="submission" date="2016-03" db="EMBL/GenBank/DDBJ databases">
        <authorList>
            <person name="Ploux O."/>
        </authorList>
    </citation>
    <scope>NUCLEOTIDE SEQUENCE [LARGE SCALE GENOMIC DNA]</scope>
    <source>
        <strain evidence="3">BS258</strain>
    </source>
</reference>
<dbReference type="PROSITE" id="PS50206">
    <property type="entry name" value="RHODANESE_3"/>
    <property type="match status" value="1"/>
</dbReference>
<dbReference type="PANTHER" id="PTHR43031">
    <property type="entry name" value="FAD-DEPENDENT OXIDOREDUCTASE"/>
    <property type="match status" value="1"/>
</dbReference>
<evidence type="ECO:0000259" key="1">
    <source>
        <dbReference type="PROSITE" id="PS50206"/>
    </source>
</evidence>
<dbReference type="Pfam" id="PF00581">
    <property type="entry name" value="Rhodanese"/>
    <property type="match status" value="1"/>
</dbReference>
<gene>
    <name evidence="2" type="ORF">A2T55_15360</name>
</gene>
<dbReference type="AlphaFoldDB" id="A0A142NQ84"/>
<dbReference type="InterPro" id="IPR050229">
    <property type="entry name" value="GlpE_sulfurtransferase"/>
</dbReference>
<name>A0A142NQ84_BRELN</name>
<dbReference type="Gene3D" id="3.40.250.10">
    <property type="entry name" value="Rhodanese-like domain"/>
    <property type="match status" value="1"/>
</dbReference>
<organism evidence="2 3">
    <name type="scientific">Brevibacterium linens</name>
    <dbReference type="NCBI Taxonomy" id="1703"/>
    <lineage>
        <taxon>Bacteria</taxon>
        <taxon>Bacillati</taxon>
        <taxon>Actinomycetota</taxon>
        <taxon>Actinomycetes</taxon>
        <taxon>Micrococcales</taxon>
        <taxon>Brevibacteriaceae</taxon>
        <taxon>Brevibacterium</taxon>
    </lineage>
</organism>
<dbReference type="CDD" id="cd00158">
    <property type="entry name" value="RHOD"/>
    <property type="match status" value="1"/>
</dbReference>
<proteinExistence type="predicted"/>
<dbReference type="EMBL" id="CP014869">
    <property type="protein sequence ID" value="AMT94934.1"/>
    <property type="molecule type" value="Genomic_DNA"/>
</dbReference>
<evidence type="ECO:0000313" key="2">
    <source>
        <dbReference type="EMBL" id="AMT94934.1"/>
    </source>
</evidence>
<dbReference type="InterPro" id="IPR001763">
    <property type="entry name" value="Rhodanese-like_dom"/>
</dbReference>
<dbReference type="PANTHER" id="PTHR43031:SF1">
    <property type="entry name" value="PYRIDINE NUCLEOTIDE-DISULPHIDE OXIDOREDUCTASE"/>
    <property type="match status" value="1"/>
</dbReference>
<dbReference type="Proteomes" id="UP000075950">
    <property type="component" value="Chromosome"/>
</dbReference>
<dbReference type="RefSeq" id="WP_062862457.1">
    <property type="nucleotide sequence ID" value="NZ_CP014869.1"/>
</dbReference>
<evidence type="ECO:0000313" key="3">
    <source>
        <dbReference type="Proteomes" id="UP000075950"/>
    </source>
</evidence>
<dbReference type="SMART" id="SM00450">
    <property type="entry name" value="RHOD"/>
    <property type="match status" value="1"/>
</dbReference>
<dbReference type="SUPFAM" id="SSF52821">
    <property type="entry name" value="Rhodanese/Cell cycle control phosphatase"/>
    <property type="match status" value="1"/>
</dbReference>
<dbReference type="InterPro" id="IPR036873">
    <property type="entry name" value="Rhodanese-like_dom_sf"/>
</dbReference>
<feature type="domain" description="Rhodanese" evidence="1">
    <location>
        <begin position="12"/>
        <end position="99"/>
    </location>
</feature>
<accession>A0A142NQ84</accession>
<dbReference type="KEGG" id="bly:A2T55_15360"/>
<protein>
    <submittedName>
        <fullName evidence="2">Sulfurtransferase</fullName>
    </submittedName>
</protein>
<sequence>MSEITTAEANARRNTATILDVREEAETAEGMIPGAVHIPLGQLASRLGELDAGRPVITVCASGNRSAHAAVDLLVAGFRADTMAGGMIAWETEGRPTHKP</sequence>